<dbReference type="GO" id="GO:0070988">
    <property type="term" value="P:demethylation"/>
    <property type="evidence" value="ECO:0007669"/>
    <property type="project" value="InterPro"/>
</dbReference>
<keyword evidence="2" id="KW-0560">Oxidoreductase</keyword>
<gene>
    <name evidence="2" type="ORF">GR212_23370</name>
</gene>
<keyword evidence="2" id="KW-0223">Dioxygenase</keyword>
<dbReference type="PROSITE" id="PS51471">
    <property type="entry name" value="FE2OG_OXY"/>
    <property type="match status" value="1"/>
</dbReference>
<dbReference type="GO" id="GO:0051213">
    <property type="term" value="F:dioxygenase activity"/>
    <property type="evidence" value="ECO:0007669"/>
    <property type="project" value="UniProtKB-KW"/>
</dbReference>
<dbReference type="EMBL" id="WUEY01000012">
    <property type="protein sequence ID" value="NEI72508.1"/>
    <property type="molecule type" value="Genomic_DNA"/>
</dbReference>
<sequence>MSEMKQHDLFGAIEPALPEGFRYAPDVVPHNLQQALLEKMPGLPFKAFDFHGFEGKRRTVSYGWKYDFDTERVRKGDDIPPFLLPLREMAGSFAGIDPDRLEQALVTEYGPGAPIGWHKDKFVFGRVVGISLLSPCIFRLRRRHGDRWQRSSIIAEPGSAYVMAGDARTLWEHSIPPVDQLRYSITFRELNSAA</sequence>
<name>A0A6L9UD57_9HYPH</name>
<dbReference type="Proteomes" id="UP000483035">
    <property type="component" value="Unassembled WGS sequence"/>
</dbReference>
<accession>A0A6L9UD57</accession>
<dbReference type="Pfam" id="PF13532">
    <property type="entry name" value="2OG-FeII_Oxy_2"/>
    <property type="match status" value="1"/>
</dbReference>
<dbReference type="PANTHER" id="PTHR12463">
    <property type="entry name" value="OXYGENASE-RELATED"/>
    <property type="match status" value="1"/>
</dbReference>
<protein>
    <submittedName>
        <fullName evidence="2">Alpha-ketoglutarate-dependent dioxygenase AlkB</fullName>
    </submittedName>
</protein>
<dbReference type="InterPro" id="IPR005123">
    <property type="entry name" value="Oxoglu/Fe-dep_dioxygenase_dom"/>
</dbReference>
<feature type="domain" description="Fe2OG dioxygenase" evidence="1">
    <location>
        <begin position="100"/>
        <end position="192"/>
    </location>
</feature>
<proteinExistence type="predicted"/>
<evidence type="ECO:0000313" key="2">
    <source>
        <dbReference type="EMBL" id="NEI72508.1"/>
    </source>
</evidence>
<dbReference type="Gene3D" id="2.60.120.590">
    <property type="entry name" value="Alpha-ketoglutarate-dependent dioxygenase AlkB-like"/>
    <property type="match status" value="1"/>
</dbReference>
<dbReference type="AlphaFoldDB" id="A0A6L9UD57"/>
<comment type="caution">
    <text evidence="2">The sequence shown here is derived from an EMBL/GenBank/DDBJ whole genome shotgun (WGS) entry which is preliminary data.</text>
</comment>
<organism evidence="2 3">
    <name type="scientific">Rhizobium lusitanum</name>
    <dbReference type="NCBI Taxonomy" id="293958"/>
    <lineage>
        <taxon>Bacteria</taxon>
        <taxon>Pseudomonadati</taxon>
        <taxon>Pseudomonadota</taxon>
        <taxon>Alphaproteobacteria</taxon>
        <taxon>Hyphomicrobiales</taxon>
        <taxon>Rhizobiaceae</taxon>
        <taxon>Rhizobium/Agrobacterium group</taxon>
        <taxon>Rhizobium</taxon>
    </lineage>
</organism>
<reference evidence="2 3" key="1">
    <citation type="submission" date="2019-12" db="EMBL/GenBank/DDBJ databases">
        <title>Rhizobium genotypes associated with high levels of biological nitrogen fixation by grain legumes in a temperate-maritime cropping system.</title>
        <authorList>
            <person name="Maluk M."/>
            <person name="Francesc Ferrando Molina F."/>
            <person name="Lopez Del Egido L."/>
            <person name="Lafos M."/>
            <person name="Langarica-Fuentes A."/>
            <person name="Gebre Yohannes G."/>
            <person name="Young M.W."/>
            <person name="Martin P."/>
            <person name="Gantlett R."/>
            <person name="Kenicer G."/>
            <person name="Hawes C."/>
            <person name="Begg G.S."/>
            <person name="Quilliam R.S."/>
            <person name="Squire G.R."/>
            <person name="Poole P.S."/>
            <person name="Young P.W."/>
            <person name="Iannetta P.M."/>
            <person name="James E.K."/>
        </authorList>
    </citation>
    <scope>NUCLEOTIDE SEQUENCE [LARGE SCALE GENOMIC DNA]</scope>
    <source>
        <strain evidence="2 3">JHI1118</strain>
    </source>
</reference>
<dbReference type="RefSeq" id="WP_163989993.1">
    <property type="nucleotide sequence ID" value="NZ_WUEY01000012.1"/>
</dbReference>
<dbReference type="PANTHER" id="PTHR12463:SF1">
    <property type="entry name" value="2-OXOGLUTARATE AND FE-DEPENDENT OXYGENASE FAMILY PROTEIN"/>
    <property type="match status" value="1"/>
</dbReference>
<dbReference type="GO" id="GO:0032451">
    <property type="term" value="F:demethylase activity"/>
    <property type="evidence" value="ECO:0007669"/>
    <property type="project" value="TreeGrafter"/>
</dbReference>
<dbReference type="InterPro" id="IPR027450">
    <property type="entry name" value="AlkB-like"/>
</dbReference>
<evidence type="ECO:0000259" key="1">
    <source>
        <dbReference type="PROSITE" id="PS51471"/>
    </source>
</evidence>
<dbReference type="InterPro" id="IPR037151">
    <property type="entry name" value="AlkB-like_sf"/>
</dbReference>
<dbReference type="SUPFAM" id="SSF51197">
    <property type="entry name" value="Clavaminate synthase-like"/>
    <property type="match status" value="1"/>
</dbReference>
<evidence type="ECO:0000313" key="3">
    <source>
        <dbReference type="Proteomes" id="UP000483035"/>
    </source>
</evidence>
<dbReference type="InterPro" id="IPR032857">
    <property type="entry name" value="ALKBH4"/>
</dbReference>